<dbReference type="STRING" id="1123282.SAMN02745823_03001"/>
<dbReference type="EMBL" id="FQXV01000011">
    <property type="protein sequence ID" value="SHI17016.1"/>
    <property type="molecule type" value="Genomic_DNA"/>
</dbReference>
<evidence type="ECO:0000313" key="2">
    <source>
        <dbReference type="Proteomes" id="UP000183995"/>
    </source>
</evidence>
<accession>A0A1M5YYB7</accession>
<protein>
    <submittedName>
        <fullName evidence="1">Uncharacterized protein</fullName>
    </submittedName>
</protein>
<dbReference type="Proteomes" id="UP000183995">
    <property type="component" value="Unassembled WGS sequence"/>
</dbReference>
<dbReference type="OrthoDB" id="3034782at2"/>
<dbReference type="AlphaFoldDB" id="A0A1M5YYB7"/>
<name>A0A1M5YYB7_9FIRM</name>
<proteinExistence type="predicted"/>
<reference evidence="1 2" key="1">
    <citation type="submission" date="2016-11" db="EMBL/GenBank/DDBJ databases">
        <authorList>
            <person name="Jaros S."/>
            <person name="Januszkiewicz K."/>
            <person name="Wedrychowicz H."/>
        </authorList>
    </citation>
    <scope>NUCLEOTIDE SEQUENCE [LARGE SCALE GENOMIC DNA]</scope>
    <source>
        <strain evidence="1 2">DSM 10068</strain>
    </source>
</reference>
<sequence>MVYDNNKGGEYGKYFVQELQEPANMGTPEFREIYKKFAKRILWMDGNVCPGAFQMNTAWYCAVPERDPIFTEHSHDYDELIGFYGSNPDDPYDLGGVIEFSINGEAHRLTRSTMIWLPGGSTHNPMRILEVKRPIFHFSIVTNTIYDGNATYK</sequence>
<evidence type="ECO:0000313" key="1">
    <source>
        <dbReference type="EMBL" id="SHI17016.1"/>
    </source>
</evidence>
<organism evidence="1 2">
    <name type="scientific">Sporobacter termitidis DSM 10068</name>
    <dbReference type="NCBI Taxonomy" id="1123282"/>
    <lineage>
        <taxon>Bacteria</taxon>
        <taxon>Bacillati</taxon>
        <taxon>Bacillota</taxon>
        <taxon>Clostridia</taxon>
        <taxon>Eubacteriales</taxon>
        <taxon>Oscillospiraceae</taxon>
        <taxon>Sporobacter</taxon>
    </lineage>
</organism>
<dbReference type="RefSeq" id="WP_073080632.1">
    <property type="nucleotide sequence ID" value="NZ_FQXV01000011.1"/>
</dbReference>
<gene>
    <name evidence="1" type="ORF">SAMN02745823_03001</name>
</gene>
<keyword evidence="2" id="KW-1185">Reference proteome</keyword>